<dbReference type="EMBL" id="JBHLYR010000086">
    <property type="protein sequence ID" value="MFB9995352.1"/>
    <property type="molecule type" value="Genomic_DNA"/>
</dbReference>
<evidence type="ECO:0000313" key="2">
    <source>
        <dbReference type="EMBL" id="MFB9995352.1"/>
    </source>
</evidence>
<keyword evidence="1" id="KW-0732">Signal</keyword>
<evidence type="ECO:0000313" key="3">
    <source>
        <dbReference type="Proteomes" id="UP001589733"/>
    </source>
</evidence>
<accession>A0ABV6B6F4</accession>
<dbReference type="Proteomes" id="UP001589733">
    <property type="component" value="Unassembled WGS sequence"/>
</dbReference>
<sequence>MNARINFLSVLPLLLLTGVVTWQSQQPFSNTVLKAVEPESGCTQPPSFRTGYQREGNGVSAIGTGFNFQGLAWIEASTCSPGTLSITAEGEIAANEAPELQVGLGSDLLLQQSFKEPQTVKLRVPRSGRLILGYFNDYYRSDARVATLESLEFLGLGCNTFKVQVPKATGGEWNVAARTASLVSSVPMTIFPCNAGVLSLQVMGQAGKNIFPQIAFRQDNKILNTIQTSGRRQDVTLRVDDHPVNIMLINPYFKQLADRNLNVRSVVFTPDAPNSP</sequence>
<dbReference type="RefSeq" id="WP_380017203.1">
    <property type="nucleotide sequence ID" value="NZ_JBHLYR010000086.1"/>
</dbReference>
<reference evidence="2 3" key="1">
    <citation type="submission" date="2024-09" db="EMBL/GenBank/DDBJ databases">
        <authorList>
            <person name="Sun Q."/>
            <person name="Mori K."/>
        </authorList>
    </citation>
    <scope>NUCLEOTIDE SEQUENCE [LARGE SCALE GENOMIC DNA]</scope>
    <source>
        <strain evidence="2 3">JCM 13503</strain>
    </source>
</reference>
<name>A0ABV6B6F4_9DEIO</name>
<feature type="signal peptide" evidence="1">
    <location>
        <begin position="1"/>
        <end position="22"/>
    </location>
</feature>
<proteinExistence type="predicted"/>
<protein>
    <submittedName>
        <fullName evidence="2">Uncharacterized protein</fullName>
    </submittedName>
</protein>
<evidence type="ECO:0000256" key="1">
    <source>
        <dbReference type="SAM" id="SignalP"/>
    </source>
</evidence>
<keyword evidence="3" id="KW-1185">Reference proteome</keyword>
<gene>
    <name evidence="2" type="ORF">ACFFLM_25760</name>
</gene>
<comment type="caution">
    <text evidence="2">The sequence shown here is derived from an EMBL/GenBank/DDBJ whole genome shotgun (WGS) entry which is preliminary data.</text>
</comment>
<organism evidence="2 3">
    <name type="scientific">Deinococcus oregonensis</name>
    <dbReference type="NCBI Taxonomy" id="1805970"/>
    <lineage>
        <taxon>Bacteria</taxon>
        <taxon>Thermotogati</taxon>
        <taxon>Deinococcota</taxon>
        <taxon>Deinococci</taxon>
        <taxon>Deinococcales</taxon>
        <taxon>Deinococcaceae</taxon>
        <taxon>Deinococcus</taxon>
    </lineage>
</organism>
<feature type="chain" id="PRO_5046790691" evidence="1">
    <location>
        <begin position="23"/>
        <end position="276"/>
    </location>
</feature>